<dbReference type="AlphaFoldDB" id="A0AAD6J8T2"/>
<evidence type="ECO:0000313" key="2">
    <source>
        <dbReference type="Proteomes" id="UP001162972"/>
    </source>
</evidence>
<accession>A0AAD6J8T2</accession>
<reference evidence="1 2" key="1">
    <citation type="journal article" date="2023" name="Int. J. Mol. Sci.">
        <title>De Novo Assembly and Annotation of 11 Diverse Shrub Willow (Salix) Genomes Reveals Novel Gene Organization in Sex-Linked Regions.</title>
        <authorList>
            <person name="Hyden B."/>
            <person name="Feng K."/>
            <person name="Yates T.B."/>
            <person name="Jawdy S."/>
            <person name="Cereghino C."/>
            <person name="Smart L.B."/>
            <person name="Muchero W."/>
        </authorList>
    </citation>
    <scope>NUCLEOTIDE SEQUENCE [LARGE SCALE GENOMIC DNA]</scope>
    <source>
        <tissue evidence="1">Shoot tip</tissue>
    </source>
</reference>
<evidence type="ECO:0000313" key="1">
    <source>
        <dbReference type="EMBL" id="KAJ6400666.1"/>
    </source>
</evidence>
<proteinExistence type="predicted"/>
<dbReference type="EMBL" id="JAPFFJ010000019">
    <property type="protein sequence ID" value="KAJ6400666.1"/>
    <property type="molecule type" value="Genomic_DNA"/>
</dbReference>
<name>A0AAD6J8T2_9ROSI</name>
<keyword evidence="2" id="KW-1185">Reference proteome</keyword>
<sequence>MSRNTLDVIDFDFEKVGTTYAALARRHRPVVPPANSGVSAQLSICTEYQIFMKNAALGYQSFKASMFVEANTVSSRKSTSLSGS</sequence>
<gene>
    <name evidence="1" type="ORF">OIU84_016160</name>
</gene>
<comment type="caution">
    <text evidence="1">The sequence shown here is derived from an EMBL/GenBank/DDBJ whole genome shotgun (WGS) entry which is preliminary data.</text>
</comment>
<protein>
    <submittedName>
        <fullName evidence="1">Uncharacterized protein</fullName>
    </submittedName>
</protein>
<dbReference type="Proteomes" id="UP001162972">
    <property type="component" value="Chromosome 14"/>
</dbReference>
<organism evidence="1 2">
    <name type="scientific">Salix udensis</name>
    <dbReference type="NCBI Taxonomy" id="889485"/>
    <lineage>
        <taxon>Eukaryota</taxon>
        <taxon>Viridiplantae</taxon>
        <taxon>Streptophyta</taxon>
        <taxon>Embryophyta</taxon>
        <taxon>Tracheophyta</taxon>
        <taxon>Spermatophyta</taxon>
        <taxon>Magnoliopsida</taxon>
        <taxon>eudicotyledons</taxon>
        <taxon>Gunneridae</taxon>
        <taxon>Pentapetalae</taxon>
        <taxon>rosids</taxon>
        <taxon>fabids</taxon>
        <taxon>Malpighiales</taxon>
        <taxon>Salicaceae</taxon>
        <taxon>Saliceae</taxon>
        <taxon>Salix</taxon>
    </lineage>
</organism>